<name>A0ABR1RF21_9PEZI</name>
<keyword evidence="3" id="KW-1185">Reference proteome</keyword>
<accession>A0ABR1RF21</accession>
<feature type="region of interest" description="Disordered" evidence="1">
    <location>
        <begin position="190"/>
        <end position="225"/>
    </location>
</feature>
<protein>
    <recommendedName>
        <fullName evidence="4">Telomere replication protein EST3</fullName>
    </recommendedName>
</protein>
<comment type="caution">
    <text evidence="2">The sequence shown here is derived from an EMBL/GenBank/DDBJ whole genome shotgun (WGS) entry which is preliminary data.</text>
</comment>
<evidence type="ECO:0000313" key="3">
    <source>
        <dbReference type="Proteomes" id="UP001396898"/>
    </source>
</evidence>
<dbReference type="Proteomes" id="UP001396898">
    <property type="component" value="Unassembled WGS sequence"/>
</dbReference>
<proteinExistence type="predicted"/>
<evidence type="ECO:0000256" key="1">
    <source>
        <dbReference type="SAM" id="MobiDB-lite"/>
    </source>
</evidence>
<reference evidence="2 3" key="1">
    <citation type="submission" date="2023-01" db="EMBL/GenBank/DDBJ databases">
        <title>Analysis of 21 Apiospora genomes using comparative genomics revels a genus with tremendous synthesis potential of carbohydrate active enzymes and secondary metabolites.</title>
        <authorList>
            <person name="Sorensen T."/>
        </authorList>
    </citation>
    <scope>NUCLEOTIDE SEQUENCE [LARGE SCALE GENOMIC DNA]</scope>
    <source>
        <strain evidence="2 3">CBS 20057</strain>
    </source>
</reference>
<evidence type="ECO:0008006" key="4">
    <source>
        <dbReference type="Google" id="ProtNLM"/>
    </source>
</evidence>
<dbReference type="EMBL" id="JAQQWI010000016">
    <property type="protein sequence ID" value="KAK8009176.1"/>
    <property type="molecule type" value="Genomic_DNA"/>
</dbReference>
<sequence length="293" mass="33331">MPMNSLETVQHNLDRVGQDLWKADIPEVGLEVIFEKLRSLKAQVAVQKTLQATANLLRQHPSTKALPKQQATKVKHFIRFVFRRDISERSRQKQLRAFDCDALKFLGLSYSTQDIIKMDATEFQVLLEYGEGFVGNCNISCLLYRSDVDKAVDAEFKDADKDGSYEEFLQVHSARRLQVRKRKYDDLENHQSPGIAVNSGPSEGAPQHLAGSGQVKRSAEPTKTKTTSYHGDVFIVDKTEARKALLSDEDVWEVWLTNPKNKYNAHDEKKRSFLTLWVSEAMGKELGSRSKLM</sequence>
<organism evidence="2 3">
    <name type="scientific">Apiospora marii</name>
    <dbReference type="NCBI Taxonomy" id="335849"/>
    <lineage>
        <taxon>Eukaryota</taxon>
        <taxon>Fungi</taxon>
        <taxon>Dikarya</taxon>
        <taxon>Ascomycota</taxon>
        <taxon>Pezizomycotina</taxon>
        <taxon>Sordariomycetes</taxon>
        <taxon>Xylariomycetidae</taxon>
        <taxon>Amphisphaeriales</taxon>
        <taxon>Apiosporaceae</taxon>
        <taxon>Apiospora</taxon>
    </lineage>
</organism>
<gene>
    <name evidence="2" type="ORF">PG991_011727</name>
</gene>
<evidence type="ECO:0000313" key="2">
    <source>
        <dbReference type="EMBL" id="KAK8009176.1"/>
    </source>
</evidence>